<gene>
    <name evidence="2" type="ORF">ACA1_211940</name>
</gene>
<keyword evidence="3" id="KW-1185">Reference proteome</keyword>
<feature type="compositionally biased region" description="Basic and acidic residues" evidence="1">
    <location>
        <begin position="112"/>
        <end position="121"/>
    </location>
</feature>
<protein>
    <submittedName>
        <fullName evidence="2">Uncharacterized protein</fullName>
    </submittedName>
</protein>
<proteinExistence type="predicted"/>
<dbReference type="EMBL" id="KB008036">
    <property type="protein sequence ID" value="ELR15008.1"/>
    <property type="molecule type" value="Genomic_DNA"/>
</dbReference>
<dbReference type="Proteomes" id="UP000011083">
    <property type="component" value="Unassembled WGS sequence"/>
</dbReference>
<feature type="compositionally biased region" description="Polar residues" evidence="1">
    <location>
        <begin position="61"/>
        <end position="74"/>
    </location>
</feature>
<sequence length="156" mass="17319">MATTSKARSSGAVPTRRSRRFSWNFARPSPSFDLDPSAYKDSPIFIAPRTPPAEPKVDDSPSASSCSQPTTYQSPRRVALRRRATVAIGAAELQGRLSDMSLESIAEEEEGEARQEAKREEADDLDQSPPPPPPEKKKDKKLSRMFPLLRRHNTKG</sequence>
<accession>L8GQT0</accession>
<name>L8GQT0_ACACF</name>
<evidence type="ECO:0000313" key="3">
    <source>
        <dbReference type="Proteomes" id="UP000011083"/>
    </source>
</evidence>
<feature type="region of interest" description="Disordered" evidence="1">
    <location>
        <begin position="25"/>
        <end position="78"/>
    </location>
</feature>
<dbReference type="AlphaFoldDB" id="L8GQT0"/>
<feature type="compositionally biased region" description="Basic residues" evidence="1">
    <location>
        <begin position="138"/>
        <end position="156"/>
    </location>
</feature>
<evidence type="ECO:0000256" key="1">
    <source>
        <dbReference type="SAM" id="MobiDB-lite"/>
    </source>
</evidence>
<dbReference type="GeneID" id="14915967"/>
<dbReference type="VEuPathDB" id="AmoebaDB:ACA1_211940"/>
<dbReference type="RefSeq" id="XP_004337021.1">
    <property type="nucleotide sequence ID" value="XM_004336973.1"/>
</dbReference>
<feature type="region of interest" description="Disordered" evidence="1">
    <location>
        <begin position="92"/>
        <end position="156"/>
    </location>
</feature>
<dbReference type="KEGG" id="acan:ACA1_211940"/>
<organism evidence="2 3">
    <name type="scientific">Acanthamoeba castellanii (strain ATCC 30010 / Neff)</name>
    <dbReference type="NCBI Taxonomy" id="1257118"/>
    <lineage>
        <taxon>Eukaryota</taxon>
        <taxon>Amoebozoa</taxon>
        <taxon>Discosea</taxon>
        <taxon>Longamoebia</taxon>
        <taxon>Centramoebida</taxon>
        <taxon>Acanthamoebidae</taxon>
        <taxon>Acanthamoeba</taxon>
    </lineage>
</organism>
<evidence type="ECO:0000313" key="2">
    <source>
        <dbReference type="EMBL" id="ELR15008.1"/>
    </source>
</evidence>
<reference evidence="2 3" key="1">
    <citation type="journal article" date="2013" name="Genome Biol.">
        <title>Genome of Acanthamoeba castellanii highlights extensive lateral gene transfer and early evolution of tyrosine kinase signaling.</title>
        <authorList>
            <person name="Clarke M."/>
            <person name="Lohan A.J."/>
            <person name="Liu B."/>
            <person name="Lagkouvardos I."/>
            <person name="Roy S."/>
            <person name="Zafar N."/>
            <person name="Bertelli C."/>
            <person name="Schilde C."/>
            <person name="Kianianmomeni A."/>
            <person name="Burglin T.R."/>
            <person name="Frech C."/>
            <person name="Turcotte B."/>
            <person name="Kopec K.O."/>
            <person name="Synnott J.M."/>
            <person name="Choo C."/>
            <person name="Paponov I."/>
            <person name="Finkler A."/>
            <person name="Soon Heng Tan C."/>
            <person name="Hutchins A.P."/>
            <person name="Weinmeier T."/>
            <person name="Rattei T."/>
            <person name="Chu J.S."/>
            <person name="Gimenez G."/>
            <person name="Irimia M."/>
            <person name="Rigden D.J."/>
            <person name="Fitzpatrick D.A."/>
            <person name="Lorenzo-Morales J."/>
            <person name="Bateman A."/>
            <person name="Chiu C.H."/>
            <person name="Tang P."/>
            <person name="Hegemann P."/>
            <person name="Fromm H."/>
            <person name="Raoult D."/>
            <person name="Greub G."/>
            <person name="Miranda-Saavedra D."/>
            <person name="Chen N."/>
            <person name="Nash P."/>
            <person name="Ginger M.L."/>
            <person name="Horn M."/>
            <person name="Schaap P."/>
            <person name="Caler L."/>
            <person name="Loftus B."/>
        </authorList>
    </citation>
    <scope>NUCLEOTIDE SEQUENCE [LARGE SCALE GENOMIC DNA]</scope>
    <source>
        <strain evidence="2 3">Neff</strain>
    </source>
</reference>